<reference evidence="2 3" key="1">
    <citation type="journal article" date="2021" name="Commun. Biol.">
        <title>The genome of Shorea leprosula (Dipterocarpaceae) highlights the ecological relevance of drought in aseasonal tropical rainforests.</title>
        <authorList>
            <person name="Ng K.K.S."/>
            <person name="Kobayashi M.J."/>
            <person name="Fawcett J.A."/>
            <person name="Hatakeyama M."/>
            <person name="Paape T."/>
            <person name="Ng C.H."/>
            <person name="Ang C.C."/>
            <person name="Tnah L.H."/>
            <person name="Lee C.T."/>
            <person name="Nishiyama T."/>
            <person name="Sese J."/>
            <person name="O'Brien M.J."/>
            <person name="Copetti D."/>
            <person name="Mohd Noor M.I."/>
            <person name="Ong R.C."/>
            <person name="Putra M."/>
            <person name="Sireger I.Z."/>
            <person name="Indrioko S."/>
            <person name="Kosugi Y."/>
            <person name="Izuno A."/>
            <person name="Isagi Y."/>
            <person name="Lee S.L."/>
            <person name="Shimizu K.K."/>
        </authorList>
    </citation>
    <scope>NUCLEOTIDE SEQUENCE [LARGE SCALE GENOMIC DNA]</scope>
    <source>
        <strain evidence="2">214</strain>
    </source>
</reference>
<dbReference type="Proteomes" id="UP001054252">
    <property type="component" value="Unassembled WGS sequence"/>
</dbReference>
<dbReference type="EMBL" id="BPVZ01000022">
    <property type="protein sequence ID" value="GKV04778.1"/>
    <property type="molecule type" value="Genomic_DNA"/>
</dbReference>
<dbReference type="Pfam" id="PF16076">
    <property type="entry name" value="Acyltransf_C"/>
    <property type="match status" value="1"/>
</dbReference>
<comment type="caution">
    <text evidence="2">The sequence shown here is derived from an EMBL/GenBank/DDBJ whole genome shotgun (WGS) entry which is preliminary data.</text>
</comment>
<dbReference type="AlphaFoldDB" id="A0AAV5J3Z7"/>
<keyword evidence="3" id="KW-1185">Reference proteome</keyword>
<evidence type="ECO:0000313" key="2">
    <source>
        <dbReference type="EMBL" id="GKV04778.1"/>
    </source>
</evidence>
<evidence type="ECO:0000259" key="1">
    <source>
        <dbReference type="Pfam" id="PF16076"/>
    </source>
</evidence>
<dbReference type="InterPro" id="IPR032098">
    <property type="entry name" value="Acyltransf_C"/>
</dbReference>
<protein>
    <recommendedName>
        <fullName evidence="1">Acyltransferase C-terminal domain-containing protein</fullName>
    </recommendedName>
</protein>
<accession>A0AAV5J3Z7</accession>
<organism evidence="2 3">
    <name type="scientific">Rubroshorea leprosula</name>
    <dbReference type="NCBI Taxonomy" id="152421"/>
    <lineage>
        <taxon>Eukaryota</taxon>
        <taxon>Viridiplantae</taxon>
        <taxon>Streptophyta</taxon>
        <taxon>Embryophyta</taxon>
        <taxon>Tracheophyta</taxon>
        <taxon>Spermatophyta</taxon>
        <taxon>Magnoliopsida</taxon>
        <taxon>eudicotyledons</taxon>
        <taxon>Gunneridae</taxon>
        <taxon>Pentapetalae</taxon>
        <taxon>rosids</taxon>
        <taxon>malvids</taxon>
        <taxon>Malvales</taxon>
        <taxon>Dipterocarpaceae</taxon>
        <taxon>Rubroshorea</taxon>
    </lineage>
</organism>
<feature type="domain" description="Acyltransferase C-terminal" evidence="1">
    <location>
        <begin position="52"/>
        <end position="103"/>
    </location>
</feature>
<evidence type="ECO:0000313" key="3">
    <source>
        <dbReference type="Proteomes" id="UP001054252"/>
    </source>
</evidence>
<name>A0AAV5J3Z7_9ROSI</name>
<sequence length="109" mass="12694">MITYPNVTNLPNSSFRSNCLNHALAQFNVLYVSIAYKHKCLFFLYTVFGVDLSEVHIHVRHIPIKEIPTSEDENTSLLIYAFKLKKKLPSDFKLQDHIPKQELKESFIL</sequence>
<gene>
    <name evidence="2" type="ORF">SLEP1_g16890</name>
</gene>
<proteinExistence type="predicted"/>